<keyword evidence="8 9" id="KW-0012">Acyltransferase</keyword>
<name>A0ABV7AIR4_9RHOB</name>
<keyword evidence="12" id="KW-1185">Reference proteome</keyword>
<evidence type="ECO:0000256" key="8">
    <source>
        <dbReference type="ARBA" id="ARBA00023315"/>
    </source>
</evidence>
<comment type="catalytic activity">
    <reaction evidence="9">
        <text>N-terminal S-1,2-diacyl-sn-glyceryl-L-cysteinyl-[lipoprotein] + a glycerophospholipid = N-acyl-S-1,2-diacyl-sn-glyceryl-L-cysteinyl-[lipoprotein] + a 2-acyl-sn-glycero-3-phospholipid + H(+)</text>
        <dbReference type="Rhea" id="RHEA:48228"/>
        <dbReference type="Rhea" id="RHEA-COMP:14681"/>
        <dbReference type="Rhea" id="RHEA-COMP:14684"/>
        <dbReference type="ChEBI" id="CHEBI:15378"/>
        <dbReference type="ChEBI" id="CHEBI:136912"/>
        <dbReference type="ChEBI" id="CHEBI:140656"/>
        <dbReference type="ChEBI" id="CHEBI:140657"/>
        <dbReference type="ChEBI" id="CHEBI:140660"/>
        <dbReference type="EC" id="2.3.1.269"/>
    </reaction>
</comment>
<dbReference type="EC" id="2.3.1.269" evidence="9"/>
<dbReference type="PANTHER" id="PTHR38686:SF1">
    <property type="entry name" value="APOLIPOPROTEIN N-ACYLTRANSFERASE"/>
    <property type="match status" value="1"/>
</dbReference>
<evidence type="ECO:0000256" key="6">
    <source>
        <dbReference type="ARBA" id="ARBA00022989"/>
    </source>
</evidence>
<feature type="domain" description="CN hydrolase" evidence="10">
    <location>
        <begin position="208"/>
        <end position="451"/>
    </location>
</feature>
<comment type="similarity">
    <text evidence="2 9">Belongs to the CN hydrolase family. Apolipoprotein N-acyltransferase subfamily.</text>
</comment>
<organism evidence="11 12">
    <name type="scientific">Acidimangrovimonas pyrenivorans</name>
    <dbReference type="NCBI Taxonomy" id="2030798"/>
    <lineage>
        <taxon>Bacteria</taxon>
        <taxon>Pseudomonadati</taxon>
        <taxon>Pseudomonadota</taxon>
        <taxon>Alphaproteobacteria</taxon>
        <taxon>Rhodobacterales</taxon>
        <taxon>Paracoccaceae</taxon>
        <taxon>Acidimangrovimonas</taxon>
    </lineage>
</organism>
<feature type="transmembrane region" description="Helical" evidence="9">
    <location>
        <begin position="72"/>
        <end position="99"/>
    </location>
</feature>
<dbReference type="HAMAP" id="MF_01148">
    <property type="entry name" value="Lnt"/>
    <property type="match status" value="1"/>
</dbReference>
<dbReference type="GO" id="GO:0016746">
    <property type="term" value="F:acyltransferase activity"/>
    <property type="evidence" value="ECO:0007669"/>
    <property type="project" value="UniProtKB-KW"/>
</dbReference>
<dbReference type="InterPro" id="IPR004563">
    <property type="entry name" value="Apolipo_AcylTrfase"/>
</dbReference>
<dbReference type="EMBL" id="JBHRSK010000011">
    <property type="protein sequence ID" value="MFC2969279.1"/>
    <property type="molecule type" value="Genomic_DNA"/>
</dbReference>
<keyword evidence="7 9" id="KW-0472">Membrane</keyword>
<evidence type="ECO:0000256" key="2">
    <source>
        <dbReference type="ARBA" id="ARBA00010065"/>
    </source>
</evidence>
<keyword evidence="6 9" id="KW-1133">Transmembrane helix</keyword>
<dbReference type="InterPro" id="IPR036526">
    <property type="entry name" value="C-N_Hydrolase_sf"/>
</dbReference>
<comment type="caution">
    <text evidence="11">The sequence shown here is derived from an EMBL/GenBank/DDBJ whole genome shotgun (WGS) entry which is preliminary data.</text>
</comment>
<dbReference type="PROSITE" id="PS50263">
    <property type="entry name" value="CN_HYDROLASE"/>
    <property type="match status" value="1"/>
</dbReference>
<evidence type="ECO:0000313" key="12">
    <source>
        <dbReference type="Proteomes" id="UP001595443"/>
    </source>
</evidence>
<evidence type="ECO:0000256" key="5">
    <source>
        <dbReference type="ARBA" id="ARBA00022692"/>
    </source>
</evidence>
<comment type="pathway">
    <text evidence="9">Protein modification; lipoprotein biosynthesis (N-acyl transfer).</text>
</comment>
<keyword evidence="5 9" id="KW-0812">Transmembrane</keyword>
<proteinExistence type="inferred from homology"/>
<evidence type="ECO:0000256" key="1">
    <source>
        <dbReference type="ARBA" id="ARBA00004651"/>
    </source>
</evidence>
<accession>A0ABV7AIR4</accession>
<dbReference type="NCBIfam" id="TIGR00546">
    <property type="entry name" value="lnt"/>
    <property type="match status" value="1"/>
</dbReference>
<dbReference type="Pfam" id="PF00795">
    <property type="entry name" value="CN_hydrolase"/>
    <property type="match status" value="1"/>
</dbReference>
<gene>
    <name evidence="9 11" type="primary">lnt</name>
    <name evidence="11" type="ORF">ACFOES_14330</name>
</gene>
<dbReference type="Pfam" id="PF20154">
    <property type="entry name" value="LNT_N"/>
    <property type="match status" value="1"/>
</dbReference>
<comment type="subcellular location">
    <subcellularLocation>
        <location evidence="1 9">Cell membrane</location>
        <topology evidence="1 9">Multi-pass membrane protein</topology>
    </subcellularLocation>
</comment>
<dbReference type="SUPFAM" id="SSF56317">
    <property type="entry name" value="Carbon-nitrogen hydrolase"/>
    <property type="match status" value="1"/>
</dbReference>
<evidence type="ECO:0000313" key="11">
    <source>
        <dbReference type="EMBL" id="MFC2969279.1"/>
    </source>
</evidence>
<evidence type="ECO:0000256" key="4">
    <source>
        <dbReference type="ARBA" id="ARBA00022679"/>
    </source>
</evidence>
<evidence type="ECO:0000256" key="3">
    <source>
        <dbReference type="ARBA" id="ARBA00022475"/>
    </source>
</evidence>
<feature type="transmembrane region" description="Helical" evidence="9">
    <location>
        <begin position="120"/>
        <end position="141"/>
    </location>
</feature>
<dbReference type="InterPro" id="IPR045378">
    <property type="entry name" value="LNT_N"/>
</dbReference>
<evidence type="ECO:0000256" key="7">
    <source>
        <dbReference type="ARBA" id="ARBA00023136"/>
    </source>
</evidence>
<dbReference type="CDD" id="cd07571">
    <property type="entry name" value="ALP_N-acyl_transferase"/>
    <property type="match status" value="1"/>
</dbReference>
<comment type="function">
    <text evidence="9">Catalyzes the phospholipid dependent N-acylation of the N-terminal cysteine of apolipoprotein, the last step in lipoprotein maturation.</text>
</comment>
<evidence type="ECO:0000259" key="10">
    <source>
        <dbReference type="PROSITE" id="PS50263"/>
    </source>
</evidence>
<feature type="transmembrane region" description="Helical" evidence="9">
    <location>
        <begin position="147"/>
        <end position="167"/>
    </location>
</feature>
<reference evidence="12" key="1">
    <citation type="journal article" date="2019" name="Int. J. Syst. Evol. Microbiol.">
        <title>The Global Catalogue of Microorganisms (GCM) 10K type strain sequencing project: providing services to taxonomists for standard genome sequencing and annotation.</title>
        <authorList>
            <consortium name="The Broad Institute Genomics Platform"/>
            <consortium name="The Broad Institute Genome Sequencing Center for Infectious Disease"/>
            <person name="Wu L."/>
            <person name="Ma J."/>
        </authorList>
    </citation>
    <scope>NUCLEOTIDE SEQUENCE [LARGE SCALE GENOMIC DNA]</scope>
    <source>
        <strain evidence="12">KCTC 62192</strain>
    </source>
</reference>
<dbReference type="Proteomes" id="UP001595443">
    <property type="component" value="Unassembled WGS sequence"/>
</dbReference>
<dbReference type="PANTHER" id="PTHR38686">
    <property type="entry name" value="APOLIPOPROTEIN N-ACYLTRANSFERASE"/>
    <property type="match status" value="1"/>
</dbReference>
<dbReference type="RefSeq" id="WP_377833988.1">
    <property type="nucleotide sequence ID" value="NZ_JBHRSK010000011.1"/>
</dbReference>
<feature type="transmembrane region" description="Helical" evidence="9">
    <location>
        <begin position="40"/>
        <end position="60"/>
    </location>
</feature>
<protein>
    <recommendedName>
        <fullName evidence="9">Apolipoprotein N-acyltransferase</fullName>
        <shortName evidence="9">ALP N-acyltransferase</shortName>
        <ecNumber evidence="9">2.3.1.269</ecNumber>
    </recommendedName>
</protein>
<evidence type="ECO:0000256" key="9">
    <source>
        <dbReference type="HAMAP-Rule" id="MF_01148"/>
    </source>
</evidence>
<keyword evidence="3 9" id="KW-1003">Cell membrane</keyword>
<dbReference type="InterPro" id="IPR003010">
    <property type="entry name" value="C-N_Hydrolase"/>
</dbReference>
<dbReference type="Gene3D" id="3.60.110.10">
    <property type="entry name" value="Carbon-nitrogen hydrolase"/>
    <property type="match status" value="1"/>
</dbReference>
<keyword evidence="4 9" id="KW-0808">Transferase</keyword>
<feature type="transmembrane region" description="Helical" evidence="9">
    <location>
        <begin position="174"/>
        <end position="192"/>
    </location>
</feature>
<sequence>MALGALIATGQAPLGWWGLALVALSGLTFVIARERSVARAVWLGWLAGAGQFGAAMFWIVDPFMVDPGRDGWMAPFALLFMAFGMALFWALAAGIGAALGRGLPSRALGFALGLAATDLLRTYVFTGFPWALVGHIWVGTWPAQADIFLGPVGLSLMTTLAAALPFAVPRGRGILLSALLLGMAGGFGLWRLDQPVPPRPQPITVRLVQPDAEQALKWRPDMQRVFFDRQLRYTAAPGKDGRRPDLIVWPETSAPFLLNNPGIGLQMIAAAAQGVPVALGIQRVSGRRAYNSLAVLDTRGDVEDVYDKHHLVPFGEYMPLGDFLGKYFGITAFAAQQGNGYSPGPGAAVLALGRLGHVLPLICYEAVFPQDIRAAPSRPDWMLQVTNDGWFGNLAGPYQHLAQARLRAIEEGVPLLRAANTGVSGVIDAKGRLLKTLPLNSKGYLDVTVPGSLPAPPYARWGDGPVLGLLLAGLAAVAIGARRRGGPAA</sequence>
<feature type="transmembrane region" description="Helical" evidence="9">
    <location>
        <begin position="14"/>
        <end position="33"/>
    </location>
</feature>